<dbReference type="AlphaFoldDB" id="A0A223P340"/>
<feature type="transmembrane region" description="Helical" evidence="6">
    <location>
        <begin position="12"/>
        <end position="31"/>
    </location>
</feature>
<dbReference type="NCBIfam" id="TIGR03716">
    <property type="entry name" value="R_switched_YkoY"/>
    <property type="match status" value="1"/>
</dbReference>
<dbReference type="InterPro" id="IPR022493">
    <property type="entry name" value="CHP03716_TM_YkoY"/>
</dbReference>
<evidence type="ECO:0000256" key="2">
    <source>
        <dbReference type="ARBA" id="ARBA00007511"/>
    </source>
</evidence>
<dbReference type="KEGG" id="muc:MuYL_4676"/>
<feature type="transmembrane region" description="Helical" evidence="6">
    <location>
        <begin position="79"/>
        <end position="97"/>
    </location>
</feature>
<reference evidence="7 8" key="1">
    <citation type="submission" date="2017-08" db="EMBL/GenBank/DDBJ databases">
        <title>Complete genome sequence of Mucilaginibacter sp. strain BJC16-A31.</title>
        <authorList>
            <consortium name="Henan University of Science and Technology"/>
            <person name="You X."/>
        </authorList>
    </citation>
    <scope>NUCLEOTIDE SEQUENCE [LARGE SCALE GENOMIC DNA]</scope>
    <source>
        <strain evidence="7 8">BJC16-A31</strain>
    </source>
</reference>
<evidence type="ECO:0000256" key="1">
    <source>
        <dbReference type="ARBA" id="ARBA00004141"/>
    </source>
</evidence>
<proteinExistence type="inferred from homology"/>
<dbReference type="OrthoDB" id="9806211at2"/>
<feature type="transmembrane region" description="Helical" evidence="6">
    <location>
        <begin position="52"/>
        <end position="73"/>
    </location>
</feature>
<keyword evidence="4 6" id="KW-1133">Transmembrane helix</keyword>
<evidence type="ECO:0000256" key="3">
    <source>
        <dbReference type="ARBA" id="ARBA00022692"/>
    </source>
</evidence>
<dbReference type="GO" id="GO:0016020">
    <property type="term" value="C:membrane"/>
    <property type="evidence" value="ECO:0007669"/>
    <property type="project" value="UniProtKB-SubCell"/>
</dbReference>
<feature type="transmembrane region" description="Helical" evidence="6">
    <location>
        <begin position="149"/>
        <end position="177"/>
    </location>
</feature>
<dbReference type="Pfam" id="PF03741">
    <property type="entry name" value="TerC"/>
    <property type="match status" value="1"/>
</dbReference>
<sequence>MDLLHKLLGEDIQAGLLVILNLILIESLLSVDNAAVLATMVLDLPKHQRNKALRYGIIGAYVLRGVCLFLAAWLVKIWWLKPIGGFYLLYLSFNYFKGKIQAANNGGEAESIDKSQNWLYRSTVGMFGVFWSTVALVELMDLAFSIDNVFAAVAFTDHVFLIYTGVFIGILAMRFVAQAFVKLMEKFTFLETVAFIVIGVLGIKLSVSLYTHFYPGTPAAEMLEGKHVDVFVSIFTVAIFVIPVLTSILFNFPKRNIMKPEIAEEAEDVLDRS</sequence>
<feature type="transmembrane region" description="Helical" evidence="6">
    <location>
        <begin position="230"/>
        <end position="252"/>
    </location>
</feature>
<evidence type="ECO:0000256" key="5">
    <source>
        <dbReference type="ARBA" id="ARBA00023136"/>
    </source>
</evidence>
<organism evidence="7 8">
    <name type="scientific">Mucilaginibacter xinganensis</name>
    <dbReference type="NCBI Taxonomy" id="1234841"/>
    <lineage>
        <taxon>Bacteria</taxon>
        <taxon>Pseudomonadati</taxon>
        <taxon>Bacteroidota</taxon>
        <taxon>Sphingobacteriia</taxon>
        <taxon>Sphingobacteriales</taxon>
        <taxon>Sphingobacteriaceae</taxon>
        <taxon>Mucilaginibacter</taxon>
    </lineage>
</organism>
<dbReference type="RefSeq" id="WP_094572562.1">
    <property type="nucleotide sequence ID" value="NZ_CP022743.1"/>
</dbReference>
<evidence type="ECO:0000313" key="7">
    <source>
        <dbReference type="EMBL" id="ASU36559.1"/>
    </source>
</evidence>
<protein>
    <recommendedName>
        <fullName evidence="9">Integral membrane protein, YkoY family</fullName>
    </recommendedName>
</protein>
<keyword evidence="3 6" id="KW-0812">Transmembrane</keyword>
<feature type="transmembrane region" description="Helical" evidence="6">
    <location>
        <begin position="118"/>
        <end position="137"/>
    </location>
</feature>
<evidence type="ECO:0008006" key="9">
    <source>
        <dbReference type="Google" id="ProtNLM"/>
    </source>
</evidence>
<dbReference type="PANTHER" id="PTHR30238:SF4">
    <property type="entry name" value="SLL1022 PROTEIN"/>
    <property type="match status" value="1"/>
</dbReference>
<keyword evidence="5 6" id="KW-0472">Membrane</keyword>
<dbReference type="PANTHER" id="PTHR30238">
    <property type="entry name" value="MEMBRANE BOUND PREDICTED REDOX MODULATOR"/>
    <property type="match status" value="1"/>
</dbReference>
<name>A0A223P340_9SPHI</name>
<comment type="subcellular location">
    <subcellularLocation>
        <location evidence="1">Membrane</location>
        <topology evidence="1">Multi-pass membrane protein</topology>
    </subcellularLocation>
</comment>
<evidence type="ECO:0000256" key="4">
    <source>
        <dbReference type="ARBA" id="ARBA00022989"/>
    </source>
</evidence>
<gene>
    <name evidence="7" type="ORF">MuYL_4676</name>
</gene>
<accession>A0A223P340</accession>
<feature type="transmembrane region" description="Helical" evidence="6">
    <location>
        <begin position="189"/>
        <end position="210"/>
    </location>
</feature>
<dbReference type="EMBL" id="CP022743">
    <property type="protein sequence ID" value="ASU36559.1"/>
    <property type="molecule type" value="Genomic_DNA"/>
</dbReference>
<keyword evidence="8" id="KW-1185">Reference proteome</keyword>
<evidence type="ECO:0000256" key="6">
    <source>
        <dbReference type="SAM" id="Phobius"/>
    </source>
</evidence>
<comment type="similarity">
    <text evidence="2">Belongs to the TerC family.</text>
</comment>
<dbReference type="InterPro" id="IPR005496">
    <property type="entry name" value="Integral_membrane_TerC"/>
</dbReference>
<dbReference type="Proteomes" id="UP000215002">
    <property type="component" value="Chromosome"/>
</dbReference>
<evidence type="ECO:0000313" key="8">
    <source>
        <dbReference type="Proteomes" id="UP000215002"/>
    </source>
</evidence>